<dbReference type="PANTHER" id="PTHR22916:SF3">
    <property type="entry name" value="UDP-GLCNAC:BETAGAL BETA-1,3-N-ACETYLGLUCOSAMINYLTRANSFERASE-LIKE PROTEIN 1"/>
    <property type="match status" value="1"/>
</dbReference>
<evidence type="ECO:0000313" key="2">
    <source>
        <dbReference type="EMBL" id="TQL59350.1"/>
    </source>
</evidence>
<dbReference type="CDD" id="cd00761">
    <property type="entry name" value="Glyco_tranf_GTA_type"/>
    <property type="match status" value="1"/>
</dbReference>
<dbReference type="SUPFAM" id="SSF53448">
    <property type="entry name" value="Nucleotide-diphospho-sugar transferases"/>
    <property type="match status" value="1"/>
</dbReference>
<keyword evidence="3" id="KW-1185">Reference proteome</keyword>
<proteinExistence type="predicted"/>
<gene>
    <name evidence="2" type="ORF">FB474_0704</name>
</gene>
<dbReference type="InterPro" id="IPR001173">
    <property type="entry name" value="Glyco_trans_2-like"/>
</dbReference>
<evidence type="ECO:0000313" key="3">
    <source>
        <dbReference type="Proteomes" id="UP000319514"/>
    </source>
</evidence>
<dbReference type="AlphaFoldDB" id="A0A542ZGL6"/>
<evidence type="ECO:0000259" key="1">
    <source>
        <dbReference type="Pfam" id="PF00535"/>
    </source>
</evidence>
<feature type="domain" description="Glycosyltransferase 2-like" evidence="1">
    <location>
        <begin position="5"/>
        <end position="129"/>
    </location>
</feature>
<comment type="caution">
    <text evidence="2">The sequence shown here is derived from an EMBL/GenBank/DDBJ whole genome shotgun (WGS) entry which is preliminary data.</text>
</comment>
<dbReference type="Proteomes" id="UP000319514">
    <property type="component" value="Unassembled WGS sequence"/>
</dbReference>
<reference evidence="2 3" key="1">
    <citation type="submission" date="2019-06" db="EMBL/GenBank/DDBJ databases">
        <title>Sequencing the genomes of 1000 actinobacteria strains.</title>
        <authorList>
            <person name="Klenk H.-P."/>
        </authorList>
    </citation>
    <scope>NUCLEOTIDE SEQUENCE [LARGE SCALE GENOMIC DNA]</scope>
    <source>
        <strain evidence="2 3">DSM 18082</strain>
    </source>
</reference>
<dbReference type="RefSeq" id="WP_141787381.1">
    <property type="nucleotide sequence ID" value="NZ_BAAAKX010000013.1"/>
</dbReference>
<keyword evidence="2" id="KW-0808">Transferase</keyword>
<dbReference type="Gene3D" id="3.90.550.10">
    <property type="entry name" value="Spore Coat Polysaccharide Biosynthesis Protein SpsA, Chain A"/>
    <property type="match status" value="1"/>
</dbReference>
<organism evidence="2 3">
    <name type="scientific">Oryzihumus leptocrescens</name>
    <dbReference type="NCBI Taxonomy" id="297536"/>
    <lineage>
        <taxon>Bacteria</taxon>
        <taxon>Bacillati</taxon>
        <taxon>Actinomycetota</taxon>
        <taxon>Actinomycetes</taxon>
        <taxon>Micrococcales</taxon>
        <taxon>Intrasporangiaceae</taxon>
        <taxon>Oryzihumus</taxon>
    </lineage>
</organism>
<dbReference type="EMBL" id="VFOQ01000001">
    <property type="protein sequence ID" value="TQL59350.1"/>
    <property type="molecule type" value="Genomic_DNA"/>
</dbReference>
<dbReference type="InterPro" id="IPR029044">
    <property type="entry name" value="Nucleotide-diphossugar_trans"/>
</dbReference>
<name>A0A542ZGL6_9MICO</name>
<protein>
    <submittedName>
        <fullName evidence="2">Glycosyl transferase family 2</fullName>
    </submittedName>
</protein>
<dbReference type="Pfam" id="PF00535">
    <property type="entry name" value="Glycos_transf_2"/>
    <property type="match status" value="1"/>
</dbReference>
<accession>A0A542ZGL6</accession>
<sequence>MTVDVLLPYYGDVAMMKQAVESVLGQRNPDWTLTVIDDGYPDPGIPGYFAELAARDSRVSYHRNEQNLGANGNYRKALTFVRHELAVVMGADDVMLPNYIDTVVAAHQAFPTAQIIQPGVQIIDENNAPGSGLVDRTKRLLAPRVHGMRLLSGENLAVSLMRGNWMYFPSVCWKSDALVATSFREGLDVVQDLALALDLIKAGGGMVVGDTVCFQYRRHRASDSSWRALEGTRFNEERRFFNGMAEEFEGLGWHRAARTARLHLSSRLNAATLLPKAWRNKQTQGVRNLRRHVLARPGDSAQ</sequence>
<dbReference type="GO" id="GO:0016758">
    <property type="term" value="F:hexosyltransferase activity"/>
    <property type="evidence" value="ECO:0007669"/>
    <property type="project" value="UniProtKB-ARBA"/>
</dbReference>
<dbReference type="PANTHER" id="PTHR22916">
    <property type="entry name" value="GLYCOSYLTRANSFERASE"/>
    <property type="match status" value="1"/>
</dbReference>
<dbReference type="OrthoDB" id="3177103at2"/>